<gene>
    <name evidence="2" type="ORF">D6T64_16685</name>
</gene>
<evidence type="ECO:0000256" key="1">
    <source>
        <dbReference type="SAM" id="Phobius"/>
    </source>
</evidence>
<reference evidence="2 3" key="1">
    <citation type="submission" date="2018-09" db="EMBL/GenBank/DDBJ databases">
        <title>Novel species of Cryobacterium.</title>
        <authorList>
            <person name="Liu Q."/>
            <person name="Xin Y.-H."/>
        </authorList>
    </citation>
    <scope>NUCLEOTIDE SEQUENCE [LARGE SCALE GENOMIC DNA]</scope>
    <source>
        <strain evidence="2 3">Hh39</strain>
    </source>
</reference>
<proteinExistence type="predicted"/>
<name>A0A3A5MGH1_9MICO</name>
<evidence type="ECO:0008006" key="4">
    <source>
        <dbReference type="Google" id="ProtNLM"/>
    </source>
</evidence>
<dbReference type="RefSeq" id="WP_119975808.1">
    <property type="nucleotide sequence ID" value="NZ_JBHSQA010000010.1"/>
</dbReference>
<feature type="transmembrane region" description="Helical" evidence="1">
    <location>
        <begin position="99"/>
        <end position="120"/>
    </location>
</feature>
<dbReference type="OrthoDB" id="5126240at2"/>
<evidence type="ECO:0000313" key="2">
    <source>
        <dbReference type="EMBL" id="RJT87069.1"/>
    </source>
</evidence>
<dbReference type="EMBL" id="QZVS01000092">
    <property type="protein sequence ID" value="RJT87069.1"/>
    <property type="molecule type" value="Genomic_DNA"/>
</dbReference>
<feature type="transmembrane region" description="Helical" evidence="1">
    <location>
        <begin position="40"/>
        <end position="62"/>
    </location>
</feature>
<dbReference type="InterPro" id="IPR005325">
    <property type="entry name" value="DUF308_memb"/>
</dbReference>
<keyword evidence="1" id="KW-0472">Membrane</keyword>
<feature type="transmembrane region" description="Helical" evidence="1">
    <location>
        <begin position="74"/>
        <end position="93"/>
    </location>
</feature>
<keyword evidence="1" id="KW-0812">Transmembrane</keyword>
<dbReference type="Proteomes" id="UP000272015">
    <property type="component" value="Unassembled WGS sequence"/>
</dbReference>
<evidence type="ECO:0000313" key="3">
    <source>
        <dbReference type="Proteomes" id="UP000272015"/>
    </source>
</evidence>
<dbReference type="Pfam" id="PF03729">
    <property type="entry name" value="DUF308"/>
    <property type="match status" value="1"/>
</dbReference>
<feature type="transmembrane region" description="Helical" evidence="1">
    <location>
        <begin position="12"/>
        <end position="34"/>
    </location>
</feature>
<keyword evidence="1" id="KW-1133">Transmembrane helix</keyword>
<accession>A0A3A5MGH1</accession>
<feature type="transmembrane region" description="Helical" evidence="1">
    <location>
        <begin position="132"/>
        <end position="152"/>
    </location>
</feature>
<protein>
    <recommendedName>
        <fullName evidence="4">DUF308 domain-containing protein</fullName>
    </recommendedName>
</protein>
<comment type="caution">
    <text evidence="2">The sequence shown here is derived from an EMBL/GenBank/DDBJ whole genome shotgun (WGS) entry which is preliminary data.</text>
</comment>
<dbReference type="AlphaFoldDB" id="A0A3A5MGH1"/>
<keyword evidence="3" id="KW-1185">Reference proteome</keyword>
<feature type="transmembrane region" description="Helical" evidence="1">
    <location>
        <begin position="158"/>
        <end position="181"/>
    </location>
</feature>
<sequence length="202" mass="21021">MANSQPASAALPRYWTVPIGRAVVALVATAVITFNRDHSAAFGLLVFGGYALISGLLLIVASWRTLADARDRQLFVVQGFVGVLAGALALGFAGGGLGFFLYLVSVWGAVTGFLELYSGLRRRRAAPVGVSTRDWMSMGGLTAVLALAFLLLPPNTVVAVGLLGAYLAVFGIFLVIGGLSLKWAATDAPRPVAPVANESDSQ</sequence>
<organism evidence="2 3">
    <name type="scientific">Cryobacterium melibiosiphilum</name>
    <dbReference type="NCBI Taxonomy" id="995039"/>
    <lineage>
        <taxon>Bacteria</taxon>
        <taxon>Bacillati</taxon>
        <taxon>Actinomycetota</taxon>
        <taxon>Actinomycetes</taxon>
        <taxon>Micrococcales</taxon>
        <taxon>Microbacteriaceae</taxon>
        <taxon>Cryobacterium</taxon>
    </lineage>
</organism>